<feature type="region of interest" description="Disordered" evidence="6">
    <location>
        <begin position="21"/>
        <end position="57"/>
    </location>
</feature>
<dbReference type="PIRSF" id="PIRSF005813">
    <property type="entry name" value="MSH2"/>
    <property type="match status" value="1"/>
</dbReference>
<dbReference type="Pfam" id="PF05188">
    <property type="entry name" value="MutS_II"/>
    <property type="match status" value="1"/>
</dbReference>
<dbReference type="InterPro" id="IPR045076">
    <property type="entry name" value="MutS"/>
</dbReference>
<keyword evidence="5" id="KW-0469">Meiosis</keyword>
<feature type="domain" description="DNA mismatch repair proteins mutS family" evidence="7">
    <location>
        <begin position="660"/>
        <end position="676"/>
    </location>
</feature>
<organism evidence="8 9">
    <name type="scientific">Mollisia scopiformis</name>
    <name type="common">Conifer needle endophyte fungus</name>
    <name type="synonym">Phialocephala scopiformis</name>
    <dbReference type="NCBI Taxonomy" id="149040"/>
    <lineage>
        <taxon>Eukaryota</taxon>
        <taxon>Fungi</taxon>
        <taxon>Dikarya</taxon>
        <taxon>Ascomycota</taxon>
        <taxon>Pezizomycotina</taxon>
        <taxon>Leotiomycetes</taxon>
        <taxon>Helotiales</taxon>
        <taxon>Mollisiaceae</taxon>
        <taxon>Mollisia</taxon>
    </lineage>
</organism>
<dbReference type="OrthoDB" id="276261at2759"/>
<dbReference type="GO" id="GO:0006298">
    <property type="term" value="P:mismatch repair"/>
    <property type="evidence" value="ECO:0007669"/>
    <property type="project" value="InterPro"/>
</dbReference>
<gene>
    <name evidence="8" type="ORF">LY89DRAFT_306231</name>
</gene>
<dbReference type="EMBL" id="KQ947406">
    <property type="protein sequence ID" value="KUJ22622.1"/>
    <property type="molecule type" value="Genomic_DNA"/>
</dbReference>
<feature type="compositionally biased region" description="Polar residues" evidence="6">
    <location>
        <begin position="21"/>
        <end position="44"/>
    </location>
</feature>
<dbReference type="Pfam" id="PF05192">
    <property type="entry name" value="MutS_III"/>
    <property type="match status" value="1"/>
</dbReference>
<name>A0A194XSB5_MOLSC</name>
<dbReference type="InterPro" id="IPR007860">
    <property type="entry name" value="DNA_mmatch_repair_MutS_con_dom"/>
</dbReference>
<dbReference type="InterPro" id="IPR007696">
    <property type="entry name" value="DNA_mismatch_repair_MutS_core"/>
</dbReference>
<keyword evidence="9" id="KW-1185">Reference proteome</keyword>
<dbReference type="GO" id="GO:0007131">
    <property type="term" value="P:reciprocal meiotic recombination"/>
    <property type="evidence" value="ECO:0007669"/>
    <property type="project" value="TreeGrafter"/>
</dbReference>
<dbReference type="FunFam" id="3.40.50.300:FF:002054">
    <property type="entry name" value="DNA mismatch repair protein MSH4"/>
    <property type="match status" value="1"/>
</dbReference>
<dbReference type="InterPro" id="IPR011184">
    <property type="entry name" value="DNA_mismatch_repair_Msh2"/>
</dbReference>
<dbReference type="Proteomes" id="UP000070700">
    <property type="component" value="Unassembled WGS sequence"/>
</dbReference>
<dbReference type="GO" id="GO:0005634">
    <property type="term" value="C:nucleus"/>
    <property type="evidence" value="ECO:0007669"/>
    <property type="project" value="TreeGrafter"/>
</dbReference>
<dbReference type="Gene3D" id="3.30.420.110">
    <property type="entry name" value="MutS, connector domain"/>
    <property type="match status" value="1"/>
</dbReference>
<evidence type="ECO:0000256" key="1">
    <source>
        <dbReference type="ARBA" id="ARBA00006271"/>
    </source>
</evidence>
<proteinExistence type="inferred from homology"/>
<reference evidence="8 9" key="1">
    <citation type="submission" date="2015-10" db="EMBL/GenBank/DDBJ databases">
        <title>Full genome of DAOMC 229536 Phialocephala scopiformis, a fungal endophyte of spruce producing the potent anti-insectan compound rugulosin.</title>
        <authorList>
            <consortium name="DOE Joint Genome Institute"/>
            <person name="Walker A.K."/>
            <person name="Frasz S.L."/>
            <person name="Seifert K.A."/>
            <person name="Miller J.D."/>
            <person name="Mondo S.J."/>
            <person name="Labutti K."/>
            <person name="Lipzen A."/>
            <person name="Dockter R."/>
            <person name="Kennedy M."/>
            <person name="Grigoriev I.V."/>
            <person name="Spatafora J.W."/>
        </authorList>
    </citation>
    <scope>NUCLEOTIDE SEQUENCE [LARGE SCALE GENOMIC DNA]</scope>
    <source>
        <strain evidence="8 9">CBS 120377</strain>
    </source>
</reference>
<dbReference type="AlphaFoldDB" id="A0A194XSB5"/>
<evidence type="ECO:0000313" key="8">
    <source>
        <dbReference type="EMBL" id="KUJ22622.1"/>
    </source>
</evidence>
<accession>A0A194XSB5</accession>
<dbReference type="InterPro" id="IPR036187">
    <property type="entry name" value="DNA_mismatch_repair_MutS_sf"/>
</dbReference>
<evidence type="ECO:0000259" key="7">
    <source>
        <dbReference type="PROSITE" id="PS00486"/>
    </source>
</evidence>
<dbReference type="FunFam" id="1.10.1420.10:FF:000013">
    <property type="entry name" value="mutS protein homolog 4"/>
    <property type="match status" value="1"/>
</dbReference>
<evidence type="ECO:0000256" key="6">
    <source>
        <dbReference type="SAM" id="MobiDB-lite"/>
    </source>
</evidence>
<evidence type="ECO:0000256" key="4">
    <source>
        <dbReference type="ARBA" id="ARBA00023125"/>
    </source>
</evidence>
<keyword evidence="3" id="KW-0067">ATP-binding</keyword>
<dbReference type="GO" id="GO:0030983">
    <property type="term" value="F:mismatched DNA binding"/>
    <property type="evidence" value="ECO:0007669"/>
    <property type="project" value="InterPro"/>
</dbReference>
<dbReference type="SUPFAM" id="SSF52540">
    <property type="entry name" value="P-loop containing nucleoside triphosphate hydrolases"/>
    <property type="match status" value="1"/>
</dbReference>
<dbReference type="SMART" id="SM00534">
    <property type="entry name" value="MUTSac"/>
    <property type="match status" value="1"/>
</dbReference>
<keyword evidence="4" id="KW-0238">DNA-binding</keyword>
<dbReference type="GO" id="GO:0005524">
    <property type="term" value="F:ATP binding"/>
    <property type="evidence" value="ECO:0007669"/>
    <property type="project" value="UniProtKB-KW"/>
</dbReference>
<dbReference type="FunCoup" id="A0A194XSB5">
    <property type="interactions" value="370"/>
</dbReference>
<dbReference type="InterPro" id="IPR027417">
    <property type="entry name" value="P-loop_NTPase"/>
</dbReference>
<evidence type="ECO:0000256" key="3">
    <source>
        <dbReference type="ARBA" id="ARBA00022840"/>
    </source>
</evidence>
<dbReference type="InterPro" id="IPR000432">
    <property type="entry name" value="DNA_mismatch_repair_MutS_C"/>
</dbReference>
<dbReference type="SUPFAM" id="SSF48334">
    <property type="entry name" value="DNA repair protein MutS, domain III"/>
    <property type="match status" value="1"/>
</dbReference>
<dbReference type="KEGG" id="psco:LY89DRAFT_306231"/>
<dbReference type="STRING" id="149040.A0A194XSB5"/>
<dbReference type="Pfam" id="PF00488">
    <property type="entry name" value="MutS_V"/>
    <property type="match status" value="1"/>
</dbReference>
<dbReference type="Gene3D" id="3.40.50.300">
    <property type="entry name" value="P-loop containing nucleotide triphosphate hydrolases"/>
    <property type="match status" value="1"/>
</dbReference>
<dbReference type="Gene3D" id="1.10.1420.10">
    <property type="match status" value="2"/>
</dbReference>
<dbReference type="PANTHER" id="PTHR11361:SF21">
    <property type="entry name" value="MUTS PROTEIN HOMOLOG 4"/>
    <property type="match status" value="1"/>
</dbReference>
<dbReference type="PROSITE" id="PS00486">
    <property type="entry name" value="DNA_MISMATCH_REPAIR_2"/>
    <property type="match status" value="1"/>
</dbReference>
<evidence type="ECO:0000256" key="5">
    <source>
        <dbReference type="ARBA" id="ARBA00023254"/>
    </source>
</evidence>
<keyword evidence="2" id="KW-0547">Nucleotide-binding</keyword>
<comment type="similarity">
    <text evidence="1">Belongs to the DNA mismatch repair MutS family.</text>
</comment>
<protein>
    <recommendedName>
        <fullName evidence="7">DNA mismatch repair proteins mutS family domain-containing protein</fullName>
    </recommendedName>
</protein>
<dbReference type="PANTHER" id="PTHR11361">
    <property type="entry name" value="DNA MISMATCH REPAIR PROTEIN MUTS FAMILY MEMBER"/>
    <property type="match status" value="1"/>
</dbReference>
<dbReference type="GO" id="GO:0140664">
    <property type="term" value="F:ATP-dependent DNA damage sensor activity"/>
    <property type="evidence" value="ECO:0007669"/>
    <property type="project" value="InterPro"/>
</dbReference>
<dbReference type="InParanoid" id="A0A194XSB5"/>
<dbReference type="RefSeq" id="XP_018076977.1">
    <property type="nucleotide sequence ID" value="XM_018206599.1"/>
</dbReference>
<dbReference type="GeneID" id="28816325"/>
<evidence type="ECO:0000256" key="2">
    <source>
        <dbReference type="ARBA" id="ARBA00022741"/>
    </source>
</evidence>
<dbReference type="SUPFAM" id="SSF53150">
    <property type="entry name" value="DNA repair protein MutS, domain II"/>
    <property type="match status" value="1"/>
</dbReference>
<feature type="region of interest" description="Disordered" evidence="6">
    <location>
        <begin position="831"/>
        <end position="864"/>
    </location>
</feature>
<evidence type="ECO:0000313" key="9">
    <source>
        <dbReference type="Proteomes" id="UP000070700"/>
    </source>
</evidence>
<dbReference type="SMART" id="SM00533">
    <property type="entry name" value="MUTSd"/>
    <property type="match status" value="1"/>
</dbReference>
<dbReference type="InterPro" id="IPR036678">
    <property type="entry name" value="MutS_con_dom_sf"/>
</dbReference>
<sequence>MATPRPSTSYSYASTSYQNGYATSTSQAQDTTRPGTARSGTARPSTGRRSRASSTLGAESQQLICAVSESRGVSPTVGLSFVNITTGEAVLSQICDNQFYARTLNKLQVFEPTVILIIASCGPPNPSKMYLVIEENIIGAKIVMVDRKYWVESAGLDFIQQLAFPEDVEALKVAVEGNFFATCCFAAAVKFIDLSMSITFAFHSLRIKYQPSEGSMMIDLSTIHSLELIQNVQNSKSKDCLFGIMNETLTPMGARLLRSNILQPSTQEDLLKLRYAAVQELSTKEDMFYQTRQGLKSIHDVEKLLTSLIIIHVQPDLRQSEQAINNILMLKSFIQSVVPIYEALAGAQSDLICMIRETCRPENIKRTVESIQEVINEDVKYQQKPLDLRNQRTYAVKSGVSGLLDVARQTFKEATEDVYQHVTDINHRFEMQAETRYETSRRYYLRLAEGEFDGRPIPDILVNRYRNKGFIECQTLDLMKLNKRIEDSHQEVVLMSDKTTQTLIDDIRGEIPALFRVCESIAMLDMITAFAHLVTTSTEGYIKPEITDCIAIKSGRHPVREKVHKEKFIANDVYASQQKRFQIVTGCNMSGKSTYIRSVALTAVMAQVGSFVPAEYASFSLIHQLFARVSMDDSIEANVSTFAAEMRETAFILRNIDKNSLVIIDELGRGTSSRDGLAIALSIAEALVDSRAIVFFVTHFKELAQIMSERVGVVNLHLAVDMSEDNTMTMLYKIGSGYVQQEHYGITLARVVDLPPQVLEVAERVSKAIDAQSAAKKQSSKAFALIRRRKLVLGLKEALNQAASGPMNGKALLSWLRRLQEEFILRMDQIDNDVGSSDEEETTADNEGSLDGNSRLAISVDTQN</sequence>